<feature type="compositionally biased region" description="Basic and acidic residues" evidence="9">
    <location>
        <begin position="74"/>
        <end position="89"/>
    </location>
</feature>
<name>A0A6A6RIQ1_9PLEO</name>
<keyword evidence="3" id="KW-0808">Transferase</keyword>
<dbReference type="EMBL" id="MU006813">
    <property type="protein sequence ID" value="KAF2634893.1"/>
    <property type="molecule type" value="Genomic_DNA"/>
</dbReference>
<dbReference type="Pfam" id="PF22191">
    <property type="entry name" value="IBR_1"/>
    <property type="match status" value="1"/>
</dbReference>
<evidence type="ECO:0000256" key="5">
    <source>
        <dbReference type="ARBA" id="ARBA00022737"/>
    </source>
</evidence>
<keyword evidence="7" id="KW-0833">Ubl conjugation pathway</keyword>
<evidence type="ECO:0000256" key="1">
    <source>
        <dbReference type="ARBA" id="ARBA00001798"/>
    </source>
</evidence>
<evidence type="ECO:0000256" key="8">
    <source>
        <dbReference type="ARBA" id="ARBA00022833"/>
    </source>
</evidence>
<evidence type="ECO:0000256" key="3">
    <source>
        <dbReference type="ARBA" id="ARBA00022679"/>
    </source>
</evidence>
<feature type="region of interest" description="Disordered" evidence="9">
    <location>
        <begin position="336"/>
        <end position="359"/>
    </location>
</feature>
<evidence type="ECO:0000256" key="2">
    <source>
        <dbReference type="ARBA" id="ARBA00012251"/>
    </source>
</evidence>
<dbReference type="GO" id="GO:0008270">
    <property type="term" value="F:zinc ion binding"/>
    <property type="evidence" value="ECO:0007669"/>
    <property type="project" value="UniProtKB-KW"/>
</dbReference>
<evidence type="ECO:0000313" key="11">
    <source>
        <dbReference type="EMBL" id="KAF2634893.1"/>
    </source>
</evidence>
<dbReference type="GO" id="GO:0061630">
    <property type="term" value="F:ubiquitin protein ligase activity"/>
    <property type="evidence" value="ECO:0007669"/>
    <property type="project" value="UniProtKB-EC"/>
</dbReference>
<feature type="domain" description="RING-type" evidence="10">
    <location>
        <begin position="118"/>
        <end position="343"/>
    </location>
</feature>
<feature type="region of interest" description="Disordered" evidence="9">
    <location>
        <begin position="376"/>
        <end position="402"/>
    </location>
</feature>
<gene>
    <name evidence="11" type="ORF">P280DRAFT_474336</name>
</gene>
<keyword evidence="6" id="KW-0863">Zinc-finger</keyword>
<feature type="compositionally biased region" description="Acidic residues" evidence="9">
    <location>
        <begin position="336"/>
        <end position="354"/>
    </location>
</feature>
<protein>
    <recommendedName>
        <fullName evidence="2">RBR-type E3 ubiquitin transferase</fullName>
        <ecNumber evidence="2">2.3.2.31</ecNumber>
    </recommendedName>
</protein>
<keyword evidence="4" id="KW-0479">Metal-binding</keyword>
<dbReference type="Pfam" id="PF01485">
    <property type="entry name" value="IBR"/>
    <property type="match status" value="1"/>
</dbReference>
<keyword evidence="12" id="KW-1185">Reference proteome</keyword>
<dbReference type="PROSITE" id="PS51873">
    <property type="entry name" value="TRIAD"/>
    <property type="match status" value="1"/>
</dbReference>
<dbReference type="InterPro" id="IPR044066">
    <property type="entry name" value="TRIAD_supradom"/>
</dbReference>
<feature type="region of interest" description="Disordered" evidence="9">
    <location>
        <begin position="625"/>
        <end position="681"/>
    </location>
</feature>
<evidence type="ECO:0000256" key="9">
    <source>
        <dbReference type="SAM" id="MobiDB-lite"/>
    </source>
</evidence>
<evidence type="ECO:0000256" key="6">
    <source>
        <dbReference type="ARBA" id="ARBA00022771"/>
    </source>
</evidence>
<dbReference type="CDD" id="cd22584">
    <property type="entry name" value="Rcat_RBR_unk"/>
    <property type="match status" value="1"/>
</dbReference>
<dbReference type="GO" id="GO:0016567">
    <property type="term" value="P:protein ubiquitination"/>
    <property type="evidence" value="ECO:0007669"/>
    <property type="project" value="InterPro"/>
</dbReference>
<dbReference type="InterPro" id="IPR002867">
    <property type="entry name" value="IBR_dom"/>
</dbReference>
<dbReference type="AlphaFoldDB" id="A0A6A6RIQ1"/>
<keyword evidence="8" id="KW-0862">Zinc</keyword>
<evidence type="ECO:0000313" key="12">
    <source>
        <dbReference type="Proteomes" id="UP000799753"/>
    </source>
</evidence>
<comment type="catalytic activity">
    <reaction evidence="1">
        <text>[E2 ubiquitin-conjugating enzyme]-S-ubiquitinyl-L-cysteine + [acceptor protein]-L-lysine = [E2 ubiquitin-conjugating enzyme]-L-cysteine + [acceptor protein]-N(6)-ubiquitinyl-L-lysine.</text>
        <dbReference type="EC" id="2.3.2.31"/>
    </reaction>
</comment>
<feature type="region of interest" description="Disordered" evidence="9">
    <location>
        <begin position="1"/>
        <end position="29"/>
    </location>
</feature>
<evidence type="ECO:0000256" key="7">
    <source>
        <dbReference type="ARBA" id="ARBA00022786"/>
    </source>
</evidence>
<evidence type="ECO:0000259" key="10">
    <source>
        <dbReference type="PROSITE" id="PS51873"/>
    </source>
</evidence>
<dbReference type="Gene3D" id="1.20.120.1750">
    <property type="match status" value="1"/>
</dbReference>
<dbReference type="PANTHER" id="PTHR11685">
    <property type="entry name" value="RBR FAMILY RING FINGER AND IBR DOMAIN-CONTAINING"/>
    <property type="match status" value="1"/>
</dbReference>
<dbReference type="Proteomes" id="UP000799753">
    <property type="component" value="Unassembled WGS sequence"/>
</dbReference>
<dbReference type="SUPFAM" id="SSF57850">
    <property type="entry name" value="RING/U-box"/>
    <property type="match status" value="1"/>
</dbReference>
<feature type="region of interest" description="Disordered" evidence="9">
    <location>
        <begin position="63"/>
        <end position="89"/>
    </location>
</feature>
<feature type="compositionally biased region" description="Basic and acidic residues" evidence="9">
    <location>
        <begin position="663"/>
        <end position="681"/>
    </location>
</feature>
<proteinExistence type="predicted"/>
<dbReference type="InterPro" id="IPR031127">
    <property type="entry name" value="E3_UB_ligase_RBR"/>
</dbReference>
<dbReference type="EC" id="2.3.2.31" evidence="2"/>
<keyword evidence="5" id="KW-0677">Repeat</keyword>
<sequence>MGSKLSKIVRRPHGNAAASNIDATSLPHETLQTNTRQELRTCLPDTKSVPLVGDEVTAVAASSIAHDTTSHATQNDDNRMDTDQPRRPSSDLRAASLLEELQELPGAVTDHEPTPPPPPKTCLICTSGFENDEKPIKPCTRCHNDYCASCLKTMFLEACKDQSRMPPRCCNILPIHHVRPHLSKEEADIFRAKFEEWNTPKPFYCPVARCSAFIPNRLLPQMRTNGKGKQRVDSTIGTPSSPTVSCPQCETELCVGCRSLAHTGATCEPLEFGIDKKTAELLKKWGYKKCPKCGNGVKRMHGCNHMECRCGAHFCWGCLKSQELCIGDCYTDDEDSDTYSEPDNEETQEQDNSEEAGNTQSVPLAENGEAIPAEAVVSTTPAVPPPSRFQNLDGGSGRYWENQDLDFGDEPTDDFQDRTWDCDHSFSIHHTILADSLHNTAAENSMECMKCWGTVHPEISMPKNINRGASPIVPALGSLSGRRRGVRVRASIDRARRQYTAFQGNSQRETLSQSMISLPTDRMEDVNRVFDTHGTTVQTAPSQTRPKRRFSFDDSSDVDHNQHLFPFSFNHTHDDGPAPKTPRLSFSVLASKFSFAYHCKSCGILVCDACKEDLLAAVREKEEEALEREIQREEEEEEEWERERERERERENNNSEEVNIGENTEKLHVAGDDGKDKDMGL</sequence>
<reference evidence="11" key="1">
    <citation type="journal article" date="2020" name="Stud. Mycol.">
        <title>101 Dothideomycetes genomes: a test case for predicting lifestyles and emergence of pathogens.</title>
        <authorList>
            <person name="Haridas S."/>
            <person name="Albert R."/>
            <person name="Binder M."/>
            <person name="Bloem J."/>
            <person name="Labutti K."/>
            <person name="Salamov A."/>
            <person name="Andreopoulos B."/>
            <person name="Baker S."/>
            <person name="Barry K."/>
            <person name="Bills G."/>
            <person name="Bluhm B."/>
            <person name="Cannon C."/>
            <person name="Castanera R."/>
            <person name="Culley D."/>
            <person name="Daum C."/>
            <person name="Ezra D."/>
            <person name="Gonzalez J."/>
            <person name="Henrissat B."/>
            <person name="Kuo A."/>
            <person name="Liang C."/>
            <person name="Lipzen A."/>
            <person name="Lutzoni F."/>
            <person name="Magnuson J."/>
            <person name="Mondo S."/>
            <person name="Nolan M."/>
            <person name="Ohm R."/>
            <person name="Pangilinan J."/>
            <person name="Park H.-J."/>
            <person name="Ramirez L."/>
            <person name="Alfaro M."/>
            <person name="Sun H."/>
            <person name="Tritt A."/>
            <person name="Yoshinaga Y."/>
            <person name="Zwiers L.-H."/>
            <person name="Turgeon B."/>
            <person name="Goodwin S."/>
            <person name="Spatafora J."/>
            <person name="Crous P."/>
            <person name="Grigoriev I."/>
        </authorList>
    </citation>
    <scope>NUCLEOTIDE SEQUENCE</scope>
    <source>
        <strain evidence="11">CBS 473.64</strain>
    </source>
</reference>
<dbReference type="OrthoDB" id="10009520at2759"/>
<organism evidence="11 12">
    <name type="scientific">Massarina eburnea CBS 473.64</name>
    <dbReference type="NCBI Taxonomy" id="1395130"/>
    <lineage>
        <taxon>Eukaryota</taxon>
        <taxon>Fungi</taxon>
        <taxon>Dikarya</taxon>
        <taxon>Ascomycota</taxon>
        <taxon>Pezizomycotina</taxon>
        <taxon>Dothideomycetes</taxon>
        <taxon>Pleosporomycetidae</taxon>
        <taxon>Pleosporales</taxon>
        <taxon>Massarineae</taxon>
        <taxon>Massarinaceae</taxon>
        <taxon>Massarina</taxon>
    </lineage>
</organism>
<evidence type="ECO:0000256" key="4">
    <source>
        <dbReference type="ARBA" id="ARBA00022723"/>
    </source>
</evidence>
<feature type="compositionally biased region" description="Basic and acidic residues" evidence="9">
    <location>
        <begin position="641"/>
        <end position="653"/>
    </location>
</feature>
<accession>A0A6A6RIQ1</accession>